<sequence>MKFLCLACCFFCSFCLADTPKVTIGSPLFDPPYIITSTSVIQGFDIDLMNTICSRLQWECQYKPLKFVDLLAAVRNNQVDLAIGSIVITPERMQEFIFSTPYLPCDGGFTVLKNSAINNLNDLQGKRIGVLRAREYYPYLSENFINQFTIVPYSNYQDLFLDLKSGKIDAVFGNYFSTLYLAHQYPDDVKVLKEHFQVGEGLGIVASPVNQEKIDQINKVILQLQADGTFVGLYNYNFEFFTQQPIIRN</sequence>
<dbReference type="KEGG" id="lcd:clem_13265"/>
<dbReference type="InterPro" id="IPR018313">
    <property type="entry name" value="SBP_3_CS"/>
</dbReference>
<dbReference type="PROSITE" id="PS01039">
    <property type="entry name" value="SBP_BACTERIAL_3"/>
    <property type="match status" value="1"/>
</dbReference>
<evidence type="ECO:0000256" key="3">
    <source>
        <dbReference type="ARBA" id="ARBA00022729"/>
    </source>
</evidence>
<name>A0A222P5R2_9GAMM</name>
<evidence type="ECO:0000313" key="7">
    <source>
        <dbReference type="EMBL" id="ASQ47186.1"/>
    </source>
</evidence>
<dbReference type="SUPFAM" id="SSF53850">
    <property type="entry name" value="Periplasmic binding protein-like II"/>
    <property type="match status" value="1"/>
</dbReference>
<dbReference type="InterPro" id="IPR001638">
    <property type="entry name" value="Solute-binding_3/MltF_N"/>
</dbReference>
<feature type="signal peptide" evidence="5">
    <location>
        <begin position="1"/>
        <end position="17"/>
    </location>
</feature>
<organism evidence="7 8">
    <name type="scientific">Legionella clemsonensis</name>
    <dbReference type="NCBI Taxonomy" id="1867846"/>
    <lineage>
        <taxon>Bacteria</taxon>
        <taxon>Pseudomonadati</taxon>
        <taxon>Pseudomonadota</taxon>
        <taxon>Gammaproteobacteria</taxon>
        <taxon>Legionellales</taxon>
        <taxon>Legionellaceae</taxon>
        <taxon>Legionella</taxon>
    </lineage>
</organism>
<dbReference type="CDD" id="cd13622">
    <property type="entry name" value="PBP2_Arg_3"/>
    <property type="match status" value="1"/>
</dbReference>
<evidence type="ECO:0000313" key="8">
    <source>
        <dbReference type="Proteomes" id="UP000201728"/>
    </source>
</evidence>
<gene>
    <name evidence="7" type="primary">artJ</name>
    <name evidence="7" type="ORF">clem_13265</name>
</gene>
<feature type="chain" id="PRO_5012713833" evidence="5">
    <location>
        <begin position="18"/>
        <end position="249"/>
    </location>
</feature>
<evidence type="ECO:0000256" key="2">
    <source>
        <dbReference type="ARBA" id="ARBA00010333"/>
    </source>
</evidence>
<evidence type="ECO:0000256" key="1">
    <source>
        <dbReference type="ARBA" id="ARBA00004196"/>
    </source>
</evidence>
<dbReference type="Proteomes" id="UP000201728">
    <property type="component" value="Chromosome"/>
</dbReference>
<dbReference type="RefSeq" id="WP_094091952.1">
    <property type="nucleotide sequence ID" value="NZ_CP016397.1"/>
</dbReference>
<comment type="similarity">
    <text evidence="2 4">Belongs to the bacterial solute-binding protein 3 family.</text>
</comment>
<reference evidence="8" key="1">
    <citation type="submission" date="2016-07" db="EMBL/GenBank/DDBJ databases">
        <authorList>
            <person name="Florea S."/>
            <person name="Webb J.S."/>
            <person name="Jaromczyk J."/>
            <person name="Schardl C.L."/>
        </authorList>
    </citation>
    <scope>NUCLEOTIDE SEQUENCE [LARGE SCALE GENOMIC DNA]</scope>
    <source>
        <strain evidence="8">CDC-D5610</strain>
    </source>
</reference>
<accession>A0A222P5R2</accession>
<keyword evidence="8" id="KW-1185">Reference proteome</keyword>
<dbReference type="GO" id="GO:0030313">
    <property type="term" value="C:cell envelope"/>
    <property type="evidence" value="ECO:0007669"/>
    <property type="project" value="UniProtKB-SubCell"/>
</dbReference>
<comment type="subcellular location">
    <subcellularLocation>
        <location evidence="1">Cell envelope</location>
    </subcellularLocation>
</comment>
<dbReference type="Gene3D" id="3.40.190.10">
    <property type="entry name" value="Periplasmic binding protein-like II"/>
    <property type="match status" value="2"/>
</dbReference>
<feature type="domain" description="Solute-binding protein family 3/N-terminal" evidence="6">
    <location>
        <begin position="21"/>
        <end position="239"/>
    </location>
</feature>
<evidence type="ECO:0000256" key="4">
    <source>
        <dbReference type="RuleBase" id="RU003744"/>
    </source>
</evidence>
<keyword evidence="3 5" id="KW-0732">Signal</keyword>
<proteinExistence type="inferred from homology"/>
<dbReference type="PANTHER" id="PTHR35936:SF20">
    <property type="entry name" value="ABC TRANSPORTER ARGININE-BINDING PROTEIN 2-RELATED"/>
    <property type="match status" value="1"/>
</dbReference>
<dbReference type="AlphaFoldDB" id="A0A222P5R2"/>
<protein>
    <submittedName>
        <fullName evidence="7">ABC transporter arginine-binding protein 1</fullName>
    </submittedName>
</protein>
<dbReference type="SMART" id="SM00062">
    <property type="entry name" value="PBPb"/>
    <property type="match status" value="1"/>
</dbReference>
<evidence type="ECO:0000256" key="5">
    <source>
        <dbReference type="SAM" id="SignalP"/>
    </source>
</evidence>
<evidence type="ECO:0000259" key="6">
    <source>
        <dbReference type="SMART" id="SM00062"/>
    </source>
</evidence>
<dbReference type="Pfam" id="PF00497">
    <property type="entry name" value="SBP_bac_3"/>
    <property type="match status" value="1"/>
</dbReference>
<dbReference type="PANTHER" id="PTHR35936">
    <property type="entry name" value="MEMBRANE-BOUND LYTIC MUREIN TRANSGLYCOSYLASE F"/>
    <property type="match status" value="1"/>
</dbReference>
<dbReference type="EMBL" id="CP016397">
    <property type="protein sequence ID" value="ASQ47186.1"/>
    <property type="molecule type" value="Genomic_DNA"/>
</dbReference>